<reference evidence="2 3" key="1">
    <citation type="submission" date="2017-10" db="EMBL/GenBank/DDBJ databases">
        <title>Sequencing the genomes of 1000 actinobacteria strains.</title>
        <authorList>
            <person name="Klenk H.-P."/>
        </authorList>
    </citation>
    <scope>NUCLEOTIDE SEQUENCE [LARGE SCALE GENOMIC DNA]</scope>
    <source>
        <strain evidence="2 3">DSM 46092</strain>
    </source>
</reference>
<protein>
    <submittedName>
        <fullName evidence="2">Uncharacterized protein</fullName>
    </submittedName>
</protein>
<proteinExistence type="predicted"/>
<feature type="region of interest" description="Disordered" evidence="1">
    <location>
        <begin position="1"/>
        <end position="64"/>
    </location>
</feature>
<organism evidence="2 3">
    <name type="scientific">Amycolatopsis sulphurea</name>
    <dbReference type="NCBI Taxonomy" id="76022"/>
    <lineage>
        <taxon>Bacteria</taxon>
        <taxon>Bacillati</taxon>
        <taxon>Actinomycetota</taxon>
        <taxon>Actinomycetes</taxon>
        <taxon>Pseudonocardiales</taxon>
        <taxon>Pseudonocardiaceae</taxon>
        <taxon>Amycolatopsis</taxon>
    </lineage>
</organism>
<sequence>MVTPSHRPAGISCSRLELRPAEEQLDDPRPPAEIQATLAEREAAAEAAQTEGPEVKNPTPTVDH</sequence>
<comment type="caution">
    <text evidence="2">The sequence shown here is derived from an EMBL/GenBank/DDBJ whole genome shotgun (WGS) entry which is preliminary data.</text>
</comment>
<name>A0A2A9F7B0_9PSEU</name>
<dbReference type="AlphaFoldDB" id="A0A2A9F7B0"/>
<dbReference type="RefSeq" id="WP_098511021.1">
    <property type="nucleotide sequence ID" value="NZ_JBIAKZ010000015.1"/>
</dbReference>
<gene>
    <name evidence="2" type="ORF">ATK36_2075</name>
</gene>
<evidence type="ECO:0000313" key="2">
    <source>
        <dbReference type="EMBL" id="PFG47058.1"/>
    </source>
</evidence>
<dbReference type="EMBL" id="PDJK01000002">
    <property type="protein sequence ID" value="PFG47058.1"/>
    <property type="molecule type" value="Genomic_DNA"/>
</dbReference>
<feature type="compositionally biased region" description="Basic and acidic residues" evidence="1">
    <location>
        <begin position="16"/>
        <end position="30"/>
    </location>
</feature>
<keyword evidence="3" id="KW-1185">Reference proteome</keyword>
<evidence type="ECO:0000256" key="1">
    <source>
        <dbReference type="SAM" id="MobiDB-lite"/>
    </source>
</evidence>
<evidence type="ECO:0000313" key="3">
    <source>
        <dbReference type="Proteomes" id="UP000243542"/>
    </source>
</evidence>
<dbReference type="Proteomes" id="UP000243542">
    <property type="component" value="Unassembled WGS sequence"/>
</dbReference>
<accession>A0A2A9F7B0</accession>